<dbReference type="GO" id="GO:0010181">
    <property type="term" value="F:FMN binding"/>
    <property type="evidence" value="ECO:0007669"/>
    <property type="project" value="TreeGrafter"/>
</dbReference>
<dbReference type="GO" id="GO:0016491">
    <property type="term" value="F:oxidoreductase activity"/>
    <property type="evidence" value="ECO:0007669"/>
    <property type="project" value="InterPro"/>
</dbReference>
<reference evidence="3" key="1">
    <citation type="submission" date="2016-03" db="EMBL/GenBank/DDBJ databases">
        <authorList>
            <person name="Johnson T.J."/>
            <person name="Youmans B."/>
            <person name="Case K."/>
            <person name="Noll S."/>
        </authorList>
    </citation>
    <scope>NUCLEOTIDE SEQUENCE [LARGE SCALE GENOMIC DNA]</scope>
    <source>
        <strain evidence="3">UMNLAv8</strain>
    </source>
</reference>
<dbReference type="AlphaFoldDB" id="A0A179CQD6"/>
<accession>A0A179CQD6</accession>
<dbReference type="EMBL" id="LVKI01000041">
    <property type="protein sequence ID" value="OAQ07103.1"/>
    <property type="molecule type" value="Genomic_DNA"/>
</dbReference>
<dbReference type="InterPro" id="IPR050712">
    <property type="entry name" value="NAD(P)H-dep_reductase"/>
</dbReference>
<dbReference type="RefSeq" id="WP_064208770.1">
    <property type="nucleotide sequence ID" value="NZ_LVKC01000054.1"/>
</dbReference>
<dbReference type="SUPFAM" id="SSF52218">
    <property type="entry name" value="Flavoproteins"/>
    <property type="match status" value="1"/>
</dbReference>
<dbReference type="Proteomes" id="UP000078520">
    <property type="component" value="Unassembled WGS sequence"/>
</dbReference>
<evidence type="ECO:0000313" key="3">
    <source>
        <dbReference type="Proteomes" id="UP000078520"/>
    </source>
</evidence>
<dbReference type="PANTHER" id="PTHR30543:SF21">
    <property type="entry name" value="NAD(P)H-DEPENDENT FMN REDUCTASE LOT6"/>
    <property type="match status" value="1"/>
</dbReference>
<evidence type="ECO:0000259" key="1">
    <source>
        <dbReference type="Pfam" id="PF03358"/>
    </source>
</evidence>
<feature type="domain" description="NADPH-dependent FMN reductase-like" evidence="1">
    <location>
        <begin position="2"/>
        <end position="150"/>
    </location>
</feature>
<gene>
    <name evidence="2" type="ORF">A3O14_06705</name>
</gene>
<dbReference type="Pfam" id="PF03358">
    <property type="entry name" value="FMN_red"/>
    <property type="match status" value="1"/>
</dbReference>
<dbReference type="OrthoDB" id="9812295at2"/>
<proteinExistence type="predicted"/>
<name>A0A179CQD6_9LACO</name>
<dbReference type="Gene3D" id="3.40.50.360">
    <property type="match status" value="1"/>
</dbReference>
<dbReference type="PANTHER" id="PTHR30543">
    <property type="entry name" value="CHROMATE REDUCTASE"/>
    <property type="match status" value="1"/>
</dbReference>
<dbReference type="InterPro" id="IPR029039">
    <property type="entry name" value="Flavoprotein-like_sf"/>
</dbReference>
<sequence length="195" mass="21717">MPKIAVIYGSSRHNGTGDRVVNHFKKVASTIKDAEIKFLTVRDYDLPFFDDDVPLMVPDRQLTGNAQKWVEDVKDADGYLIITPEYNRSIPEVLKNGIDYLGYEIKGKPVKIVSYSINMAGGAKAATALVDMLHMLNAVALPTNTALSKAQEWLNADGSFNQDADGYKYNVETAQNAFQEIIYYANALKDSPYQK</sequence>
<organism evidence="2 3">
    <name type="scientific">Ligilactobacillus aviarius</name>
    <dbReference type="NCBI Taxonomy" id="1606"/>
    <lineage>
        <taxon>Bacteria</taxon>
        <taxon>Bacillati</taxon>
        <taxon>Bacillota</taxon>
        <taxon>Bacilli</taxon>
        <taxon>Lactobacillales</taxon>
        <taxon>Lactobacillaceae</taxon>
        <taxon>Ligilactobacillus</taxon>
    </lineage>
</organism>
<dbReference type="GO" id="GO:0005829">
    <property type="term" value="C:cytosol"/>
    <property type="evidence" value="ECO:0007669"/>
    <property type="project" value="TreeGrafter"/>
</dbReference>
<evidence type="ECO:0000313" key="2">
    <source>
        <dbReference type="EMBL" id="OAQ07103.1"/>
    </source>
</evidence>
<comment type="caution">
    <text evidence="2">The sequence shown here is derived from an EMBL/GenBank/DDBJ whole genome shotgun (WGS) entry which is preliminary data.</text>
</comment>
<dbReference type="InterPro" id="IPR005025">
    <property type="entry name" value="FMN_Rdtase-like_dom"/>
</dbReference>
<protein>
    <recommendedName>
        <fullName evidence="1">NADPH-dependent FMN reductase-like domain-containing protein</fullName>
    </recommendedName>
</protein>